<dbReference type="AlphaFoldDB" id="A0A5E6VG67"/>
<reference evidence="1 2" key="1">
    <citation type="submission" date="2019-09" db="EMBL/GenBank/DDBJ databases">
        <authorList>
            <person name="Chandra G."/>
            <person name="Truman W A."/>
        </authorList>
    </citation>
    <scope>NUCLEOTIDE SEQUENCE [LARGE SCALE GENOMIC DNA]</scope>
    <source>
        <strain evidence="1">PS655</strain>
    </source>
</reference>
<gene>
    <name evidence="1" type="ORF">PS655_04149</name>
</gene>
<proteinExistence type="predicted"/>
<dbReference type="EMBL" id="CABVHJ010000014">
    <property type="protein sequence ID" value="VVN16927.1"/>
    <property type="molecule type" value="Genomic_DNA"/>
</dbReference>
<accession>A0A5E6VG67</accession>
<organism evidence="1 2">
    <name type="scientific">Pseudomonas fluorescens</name>
    <dbReference type="NCBI Taxonomy" id="294"/>
    <lineage>
        <taxon>Bacteria</taxon>
        <taxon>Pseudomonadati</taxon>
        <taxon>Pseudomonadota</taxon>
        <taxon>Gammaproteobacteria</taxon>
        <taxon>Pseudomonadales</taxon>
        <taxon>Pseudomonadaceae</taxon>
        <taxon>Pseudomonas</taxon>
    </lineage>
</organism>
<name>A0A5E6VG67_PSEFL</name>
<protein>
    <submittedName>
        <fullName evidence="1">Uncharacterized protein</fullName>
    </submittedName>
</protein>
<evidence type="ECO:0000313" key="2">
    <source>
        <dbReference type="Proteomes" id="UP000327167"/>
    </source>
</evidence>
<sequence>MVLANYIDLRLRGDLGFAKPEITMFVQVDRVQIGNSVGSLSFWERARVRVAFYPQSLLADLWITCSPLSRPQANQALQPSDQKTTSLSHGFSGVFRQDNAASCPQTLLALLWIRCSLSADTLIKRGLQRIDQKTINSSIPTANFCKNPDFTQPPTLFHRQGKVTPELCWRFCG</sequence>
<evidence type="ECO:0000313" key="1">
    <source>
        <dbReference type="EMBL" id="VVN16927.1"/>
    </source>
</evidence>
<dbReference type="Proteomes" id="UP000327167">
    <property type="component" value="Unassembled WGS sequence"/>
</dbReference>